<proteinExistence type="predicted"/>
<comment type="caution">
    <text evidence="2">The sequence shown here is derived from an EMBL/GenBank/DDBJ whole genome shotgun (WGS) entry which is preliminary data.</text>
</comment>
<protein>
    <submittedName>
        <fullName evidence="2">8972_t:CDS:1</fullName>
    </submittedName>
</protein>
<dbReference type="AlphaFoldDB" id="A0A9W4TCB1"/>
<dbReference type="EMBL" id="CAMKVN010024612">
    <property type="protein sequence ID" value="CAI2200529.1"/>
    <property type="molecule type" value="Genomic_DNA"/>
</dbReference>
<organism evidence="2 3">
    <name type="scientific">Funneliformis geosporum</name>
    <dbReference type="NCBI Taxonomy" id="1117311"/>
    <lineage>
        <taxon>Eukaryota</taxon>
        <taxon>Fungi</taxon>
        <taxon>Fungi incertae sedis</taxon>
        <taxon>Mucoromycota</taxon>
        <taxon>Glomeromycotina</taxon>
        <taxon>Glomeromycetes</taxon>
        <taxon>Glomerales</taxon>
        <taxon>Glomeraceae</taxon>
        <taxon>Funneliformis</taxon>
    </lineage>
</organism>
<reference evidence="2" key="1">
    <citation type="submission" date="2022-08" db="EMBL/GenBank/DDBJ databases">
        <authorList>
            <person name="Kallberg Y."/>
            <person name="Tangrot J."/>
            <person name="Rosling A."/>
        </authorList>
    </citation>
    <scope>NUCLEOTIDE SEQUENCE</scope>
    <source>
        <strain evidence="2">Wild A</strain>
    </source>
</reference>
<sequence>VILAVPYVAPYDLAVYIICILIGSRGLKVQLSKKIENSNSPTTSLH</sequence>
<evidence type="ECO:0000256" key="1">
    <source>
        <dbReference type="SAM" id="Phobius"/>
    </source>
</evidence>
<evidence type="ECO:0000313" key="2">
    <source>
        <dbReference type="EMBL" id="CAI2200529.1"/>
    </source>
</evidence>
<accession>A0A9W4TCB1</accession>
<keyword evidence="3" id="KW-1185">Reference proteome</keyword>
<evidence type="ECO:0000313" key="3">
    <source>
        <dbReference type="Proteomes" id="UP001153678"/>
    </source>
</evidence>
<feature type="non-terminal residue" evidence="2">
    <location>
        <position position="1"/>
    </location>
</feature>
<name>A0A9W4TCB1_9GLOM</name>
<feature type="non-terminal residue" evidence="2">
    <location>
        <position position="46"/>
    </location>
</feature>
<gene>
    <name evidence="2" type="ORF">FWILDA_LOCUS19614</name>
</gene>
<keyword evidence="1" id="KW-0472">Membrane</keyword>
<keyword evidence="1" id="KW-1133">Transmembrane helix</keyword>
<feature type="transmembrane region" description="Helical" evidence="1">
    <location>
        <begin position="6"/>
        <end position="24"/>
    </location>
</feature>
<dbReference type="Proteomes" id="UP001153678">
    <property type="component" value="Unassembled WGS sequence"/>
</dbReference>
<keyword evidence="1" id="KW-0812">Transmembrane</keyword>